<feature type="region of interest" description="Disordered" evidence="1">
    <location>
        <begin position="1"/>
        <end position="43"/>
    </location>
</feature>
<sequence>MPRNTRRGSGGHSYREGPYERAQNERGGRGRGRGRGSGGGRGPCRGVLMPTLVVAMEATRHTRVAVMVIGVRVSALVMVMVVVEATHHTPPEFAVVEVSAWMEVTDWVATIHLREVVGLVELELEGQTSMKALVVLLAQHFGLVVRVTRAFMQPGDMMPMAEDKAIPTMTILSSGINNGMERMVTFIRNMMASTLGSGMG</sequence>
<feature type="transmembrane region" description="Helical" evidence="2">
    <location>
        <begin position="64"/>
        <end position="83"/>
    </location>
</feature>
<accession>A0A2K0W6P7</accession>
<gene>
    <name evidence="3" type="ORF">FNYG_08679</name>
</gene>
<evidence type="ECO:0000256" key="1">
    <source>
        <dbReference type="SAM" id="MobiDB-lite"/>
    </source>
</evidence>
<reference evidence="3 4" key="1">
    <citation type="submission" date="2017-06" db="EMBL/GenBank/DDBJ databases">
        <title>Genome of Fusarium nygamai isolate CS10214.</title>
        <authorList>
            <person name="Gardiner D.M."/>
            <person name="Obanor F."/>
            <person name="Kazan K."/>
        </authorList>
    </citation>
    <scope>NUCLEOTIDE SEQUENCE [LARGE SCALE GENOMIC DNA]</scope>
    <source>
        <strain evidence="3 4">CS10214</strain>
    </source>
</reference>
<dbReference type="OrthoDB" id="5107041at2759"/>
<evidence type="ECO:0000313" key="4">
    <source>
        <dbReference type="Proteomes" id="UP000236664"/>
    </source>
</evidence>
<keyword evidence="2" id="KW-0812">Transmembrane</keyword>
<keyword evidence="4" id="KW-1185">Reference proteome</keyword>
<feature type="compositionally biased region" description="Basic and acidic residues" evidence="1">
    <location>
        <begin position="13"/>
        <end position="28"/>
    </location>
</feature>
<dbReference type="EMBL" id="MTQA01000119">
    <property type="protein sequence ID" value="PNP77953.1"/>
    <property type="molecule type" value="Genomic_DNA"/>
</dbReference>
<proteinExistence type="predicted"/>
<dbReference type="Proteomes" id="UP000236664">
    <property type="component" value="Unassembled WGS sequence"/>
</dbReference>
<evidence type="ECO:0000313" key="3">
    <source>
        <dbReference type="EMBL" id="PNP77953.1"/>
    </source>
</evidence>
<dbReference type="AlphaFoldDB" id="A0A2K0W6P7"/>
<evidence type="ECO:0000256" key="2">
    <source>
        <dbReference type="SAM" id="Phobius"/>
    </source>
</evidence>
<keyword evidence="2" id="KW-0472">Membrane</keyword>
<protein>
    <submittedName>
        <fullName evidence="3">Uncharacterized protein</fullName>
    </submittedName>
</protein>
<name>A0A2K0W6P7_GIBNY</name>
<organism evidence="3 4">
    <name type="scientific">Gibberella nygamai</name>
    <name type="common">Bean root rot disease fungus</name>
    <name type="synonym">Fusarium nygamai</name>
    <dbReference type="NCBI Taxonomy" id="42673"/>
    <lineage>
        <taxon>Eukaryota</taxon>
        <taxon>Fungi</taxon>
        <taxon>Dikarya</taxon>
        <taxon>Ascomycota</taxon>
        <taxon>Pezizomycotina</taxon>
        <taxon>Sordariomycetes</taxon>
        <taxon>Hypocreomycetidae</taxon>
        <taxon>Hypocreales</taxon>
        <taxon>Nectriaceae</taxon>
        <taxon>Fusarium</taxon>
        <taxon>Fusarium fujikuroi species complex</taxon>
    </lineage>
</organism>
<comment type="caution">
    <text evidence="3">The sequence shown here is derived from an EMBL/GenBank/DDBJ whole genome shotgun (WGS) entry which is preliminary data.</text>
</comment>
<keyword evidence="2" id="KW-1133">Transmembrane helix</keyword>